<keyword evidence="3" id="KW-1185">Reference proteome</keyword>
<name>A0A4D4LG76_STRVO</name>
<evidence type="ECO:0000313" key="2">
    <source>
        <dbReference type="EMBL" id="GDY56889.1"/>
    </source>
</evidence>
<sequence>MDSRAWVYGNLAESLFSLGRWDEAETAALKTRRLALGTKPRGTAANRLAQLALARGEWDTAERELAAAREHYGAHNTEPQYTLQVAGHAIELAAARGRILEVRALLRQVVEAGFPPGMQRYAWRLLYTAAAAESAARGLPTAEPGRGEALAHLRAAVKRVPQPVPVWRAHAAMVQAELARAEGRNRPDLWAEATAAFATLDRPYPLAHARHRWAEALLTPARGAHGQGASGSAASGQGASGLGALGQRASGQGASGQGASGQGAPGQGASGQGAPGQRASGQGAPGHALGQGAHGQRASGQAASGQGALAQGASGQAAPARVLRAKVPTARAPPPRPIASTPPNCSPRRMPWPNGWAPGRCARRSSCWPGVPGCPWRPPRPAPRSTRPGRAPPRCPRLRAPRPRPPDPPDPPNPPIRQRSWG</sequence>
<organism evidence="2 3">
    <name type="scientific">Streptomyces violaceusniger</name>
    <dbReference type="NCBI Taxonomy" id="68280"/>
    <lineage>
        <taxon>Bacteria</taxon>
        <taxon>Bacillati</taxon>
        <taxon>Actinomycetota</taxon>
        <taxon>Actinomycetes</taxon>
        <taxon>Kitasatosporales</taxon>
        <taxon>Streptomycetaceae</taxon>
        <taxon>Streptomyces</taxon>
        <taxon>Streptomyces violaceusniger group</taxon>
    </lineage>
</organism>
<evidence type="ECO:0000313" key="3">
    <source>
        <dbReference type="Proteomes" id="UP000301309"/>
    </source>
</evidence>
<dbReference type="SUPFAM" id="SSF48452">
    <property type="entry name" value="TPR-like"/>
    <property type="match status" value="1"/>
</dbReference>
<comment type="caution">
    <text evidence="2">The sequence shown here is derived from an EMBL/GenBank/DDBJ whole genome shotgun (WGS) entry which is preliminary data.</text>
</comment>
<feature type="compositionally biased region" description="Gly residues" evidence="1">
    <location>
        <begin position="253"/>
        <end position="274"/>
    </location>
</feature>
<feature type="region of interest" description="Disordered" evidence="1">
    <location>
        <begin position="362"/>
        <end position="422"/>
    </location>
</feature>
<feature type="region of interest" description="Disordered" evidence="1">
    <location>
        <begin position="223"/>
        <end position="350"/>
    </location>
</feature>
<feature type="compositionally biased region" description="Pro residues" evidence="1">
    <location>
        <begin position="406"/>
        <end position="415"/>
    </location>
</feature>
<dbReference type="InterPro" id="IPR011990">
    <property type="entry name" value="TPR-like_helical_dom_sf"/>
</dbReference>
<reference evidence="2 3" key="1">
    <citation type="journal article" date="2020" name="Int. J. Syst. Evol. Microbiol.">
        <title>Reclassification of Streptomyces castelarensis and Streptomyces sporoclivatus as later heterotypic synonyms of Streptomyces antimycoticus.</title>
        <authorList>
            <person name="Komaki H."/>
            <person name="Tamura T."/>
        </authorList>
    </citation>
    <scope>NUCLEOTIDE SEQUENCE [LARGE SCALE GENOMIC DNA]</scope>
    <source>
        <strain evidence="2 3">NBRC 13459</strain>
    </source>
</reference>
<feature type="compositionally biased region" description="Low complexity" evidence="1">
    <location>
        <begin position="275"/>
        <end position="320"/>
    </location>
</feature>
<dbReference type="AlphaFoldDB" id="A0A4D4LG76"/>
<dbReference type="Proteomes" id="UP000301309">
    <property type="component" value="Unassembled WGS sequence"/>
</dbReference>
<gene>
    <name evidence="2" type="ORF">SVIO_075120</name>
</gene>
<dbReference type="Gene3D" id="1.25.40.10">
    <property type="entry name" value="Tetratricopeptide repeat domain"/>
    <property type="match status" value="1"/>
</dbReference>
<evidence type="ECO:0000256" key="1">
    <source>
        <dbReference type="SAM" id="MobiDB-lite"/>
    </source>
</evidence>
<proteinExistence type="predicted"/>
<protein>
    <submittedName>
        <fullName evidence="2">Uncharacterized protein</fullName>
    </submittedName>
</protein>
<accession>A0A4D4LG76</accession>
<dbReference type="EMBL" id="BJHW01000001">
    <property type="protein sequence ID" value="GDY56889.1"/>
    <property type="molecule type" value="Genomic_DNA"/>
</dbReference>